<dbReference type="EMBL" id="JAXCGZ010010970">
    <property type="protein sequence ID" value="KAK7075371.1"/>
    <property type="molecule type" value="Genomic_DNA"/>
</dbReference>
<evidence type="ECO:0000313" key="1">
    <source>
        <dbReference type="EMBL" id="KAK7075371.1"/>
    </source>
</evidence>
<evidence type="ECO:0000313" key="2">
    <source>
        <dbReference type="Proteomes" id="UP001381693"/>
    </source>
</evidence>
<proteinExistence type="predicted"/>
<gene>
    <name evidence="1" type="ORF">SK128_014948</name>
</gene>
<organism evidence="1 2">
    <name type="scientific">Halocaridina rubra</name>
    <name type="common">Hawaiian red shrimp</name>
    <dbReference type="NCBI Taxonomy" id="373956"/>
    <lineage>
        <taxon>Eukaryota</taxon>
        <taxon>Metazoa</taxon>
        <taxon>Ecdysozoa</taxon>
        <taxon>Arthropoda</taxon>
        <taxon>Crustacea</taxon>
        <taxon>Multicrustacea</taxon>
        <taxon>Malacostraca</taxon>
        <taxon>Eumalacostraca</taxon>
        <taxon>Eucarida</taxon>
        <taxon>Decapoda</taxon>
        <taxon>Pleocyemata</taxon>
        <taxon>Caridea</taxon>
        <taxon>Atyoidea</taxon>
        <taxon>Atyidae</taxon>
        <taxon>Halocaridina</taxon>
    </lineage>
</organism>
<dbReference type="AlphaFoldDB" id="A0AAN8X387"/>
<keyword evidence="2" id="KW-1185">Reference proteome</keyword>
<comment type="caution">
    <text evidence="1">The sequence shown here is derived from an EMBL/GenBank/DDBJ whole genome shotgun (WGS) entry which is preliminary data.</text>
</comment>
<name>A0AAN8X387_HALRR</name>
<dbReference type="Proteomes" id="UP001381693">
    <property type="component" value="Unassembled WGS sequence"/>
</dbReference>
<protein>
    <submittedName>
        <fullName evidence="1">Uncharacterized protein</fullName>
    </submittedName>
</protein>
<feature type="non-terminal residue" evidence="1">
    <location>
        <position position="1"/>
    </location>
</feature>
<accession>A0AAN8X387</accession>
<reference evidence="1 2" key="1">
    <citation type="submission" date="2023-11" db="EMBL/GenBank/DDBJ databases">
        <title>Halocaridina rubra genome assembly.</title>
        <authorList>
            <person name="Smith C."/>
        </authorList>
    </citation>
    <scope>NUCLEOTIDE SEQUENCE [LARGE SCALE GENOMIC DNA]</scope>
    <source>
        <strain evidence="1">EP-1</strain>
        <tissue evidence="1">Whole</tissue>
    </source>
</reference>
<sequence>SLSQAFIRFLEDESAPRHQARFPAVQMAQQSTDKAEKKAQAKAQAANMVIEVCMSK</sequence>